<organism evidence="2">
    <name type="scientific">marine sediment metagenome</name>
    <dbReference type="NCBI Taxonomy" id="412755"/>
    <lineage>
        <taxon>unclassified sequences</taxon>
        <taxon>metagenomes</taxon>
        <taxon>ecological metagenomes</taxon>
    </lineage>
</organism>
<feature type="transmembrane region" description="Helical" evidence="1">
    <location>
        <begin position="12"/>
        <end position="33"/>
    </location>
</feature>
<protein>
    <submittedName>
        <fullName evidence="2">Uncharacterized protein</fullName>
    </submittedName>
</protein>
<reference evidence="2" key="1">
    <citation type="journal article" date="2015" name="Nature">
        <title>Complex archaea that bridge the gap between prokaryotes and eukaryotes.</title>
        <authorList>
            <person name="Spang A."/>
            <person name="Saw J.H."/>
            <person name="Jorgensen S.L."/>
            <person name="Zaremba-Niedzwiedzka K."/>
            <person name="Martijn J."/>
            <person name="Lind A.E."/>
            <person name="van Eijk R."/>
            <person name="Schleper C."/>
            <person name="Guy L."/>
            <person name="Ettema T.J."/>
        </authorList>
    </citation>
    <scope>NUCLEOTIDE SEQUENCE</scope>
</reference>
<sequence>MTQRWKRSLLTALRWAAMMTALAAAALYLLASWQPASYRPPQLTQSQQEAWAKHFVRASQEFSNKGQWTEPYTWVLREEDLNHYLASIDEIVFLQAGRKRGEVDKVLDTAGLTGPVVNLRDDGLTIMLKSNEYGKVLSADLELRMTDDGHLRVVLTDTRIGLLPVPRLAVRSRLRQFKAALKKRLDRLARAPKPELRGSRRGIIMLKLIQVEELMASLILAIDEEPLPVHYIRIFGDRRVRLRDIIIEPGQLTLDLVPVLRGKDKDEEKDDD</sequence>
<comment type="caution">
    <text evidence="2">The sequence shown here is derived from an EMBL/GenBank/DDBJ whole genome shotgun (WGS) entry which is preliminary data.</text>
</comment>
<dbReference type="AlphaFoldDB" id="A0A0F9TYM6"/>
<name>A0A0F9TYM6_9ZZZZ</name>
<gene>
    <name evidence="2" type="ORF">LCGC14_0333710</name>
</gene>
<keyword evidence="1" id="KW-1133">Transmembrane helix</keyword>
<accession>A0A0F9TYM6</accession>
<evidence type="ECO:0000256" key="1">
    <source>
        <dbReference type="SAM" id="Phobius"/>
    </source>
</evidence>
<evidence type="ECO:0000313" key="2">
    <source>
        <dbReference type="EMBL" id="KKN80082.1"/>
    </source>
</evidence>
<keyword evidence="1" id="KW-0472">Membrane</keyword>
<proteinExistence type="predicted"/>
<keyword evidence="1" id="KW-0812">Transmembrane</keyword>
<dbReference type="EMBL" id="LAZR01000237">
    <property type="protein sequence ID" value="KKN80082.1"/>
    <property type="molecule type" value="Genomic_DNA"/>
</dbReference>